<feature type="chain" id="PRO_5015581074" evidence="2">
    <location>
        <begin position="26"/>
        <end position="322"/>
    </location>
</feature>
<keyword evidence="4" id="KW-1185">Reference proteome</keyword>
<dbReference type="SUPFAM" id="SSF53850">
    <property type="entry name" value="Periplasmic binding protein-like II"/>
    <property type="match status" value="1"/>
</dbReference>
<keyword evidence="2" id="KW-0732">Signal</keyword>
<dbReference type="Gene3D" id="3.40.190.10">
    <property type="entry name" value="Periplasmic binding protein-like II"/>
    <property type="match status" value="1"/>
</dbReference>
<name>A0A2T7U8T2_9BURK</name>
<gene>
    <name evidence="3" type="ORF">H663_019150</name>
</gene>
<evidence type="ECO:0000256" key="2">
    <source>
        <dbReference type="SAM" id="SignalP"/>
    </source>
</evidence>
<sequence length="322" mass="33443">MMQRREILTATLGTALLSAVGLAQAQSTKTVRIVVPFAAGGVQDTLARALSQEMAAALGQTVIVENRAGAGGTVGTGYVARAEADGTVMVAAAASHNIAGSLYTKLAYDPQKDFAPLAHIGSASYVLMVHPDVPAKNAAEFIRHAKANPGKMNYASAGVGSATHLAMAYFTGLSGTDLVHIPLKATGEAINEVLSGRAQAVIAASIGALAFAKDSRVRLLGVTSPQRSKYLPDLPTIAESGLPGYQFDSWFGLLGPAAVPAVQANRIHAAISKLLKDPVILERLDKQGIEPRDMSNADFGKLLAADYVRMAQVVKASGAKID</sequence>
<dbReference type="RefSeq" id="WP_053169331.1">
    <property type="nucleotide sequence ID" value="NZ_LFYT02000042.1"/>
</dbReference>
<dbReference type="OrthoDB" id="8678477at2"/>
<organism evidence="3 4">
    <name type="scientific">Limnohabitans planktonicus II-D5</name>
    <dbReference type="NCBI Taxonomy" id="1293045"/>
    <lineage>
        <taxon>Bacteria</taxon>
        <taxon>Pseudomonadati</taxon>
        <taxon>Pseudomonadota</taxon>
        <taxon>Betaproteobacteria</taxon>
        <taxon>Burkholderiales</taxon>
        <taxon>Comamonadaceae</taxon>
        <taxon>Limnohabitans</taxon>
    </lineage>
</organism>
<dbReference type="PANTHER" id="PTHR42928">
    <property type="entry name" value="TRICARBOXYLATE-BINDING PROTEIN"/>
    <property type="match status" value="1"/>
</dbReference>
<dbReference type="STRING" id="1293045.H663_02180"/>
<proteinExistence type="inferred from homology"/>
<comment type="similarity">
    <text evidence="1">Belongs to the UPF0065 (bug) family.</text>
</comment>
<dbReference type="PANTHER" id="PTHR42928:SF5">
    <property type="entry name" value="BLR1237 PROTEIN"/>
    <property type="match status" value="1"/>
</dbReference>
<accession>A0A2T7U8T2</accession>
<dbReference type="Gene3D" id="3.40.190.150">
    <property type="entry name" value="Bordetella uptake gene, domain 1"/>
    <property type="match status" value="1"/>
</dbReference>
<dbReference type="CDD" id="cd13578">
    <property type="entry name" value="PBP2_Bug27"/>
    <property type="match status" value="1"/>
</dbReference>
<evidence type="ECO:0000313" key="4">
    <source>
        <dbReference type="Proteomes" id="UP000037507"/>
    </source>
</evidence>
<dbReference type="InterPro" id="IPR042100">
    <property type="entry name" value="Bug_dom1"/>
</dbReference>
<evidence type="ECO:0000256" key="1">
    <source>
        <dbReference type="ARBA" id="ARBA00006987"/>
    </source>
</evidence>
<dbReference type="InterPro" id="IPR005064">
    <property type="entry name" value="BUG"/>
</dbReference>
<dbReference type="AlphaFoldDB" id="A0A2T7U8T2"/>
<protein>
    <submittedName>
        <fullName evidence="3">Receptor</fullName>
    </submittedName>
</protein>
<dbReference type="PIRSF" id="PIRSF017082">
    <property type="entry name" value="YflP"/>
    <property type="match status" value="1"/>
</dbReference>
<keyword evidence="3" id="KW-0675">Receptor</keyword>
<feature type="signal peptide" evidence="2">
    <location>
        <begin position="1"/>
        <end position="25"/>
    </location>
</feature>
<dbReference type="EMBL" id="LFYT02000042">
    <property type="protein sequence ID" value="PVE41070.1"/>
    <property type="molecule type" value="Genomic_DNA"/>
</dbReference>
<evidence type="ECO:0000313" key="3">
    <source>
        <dbReference type="EMBL" id="PVE41070.1"/>
    </source>
</evidence>
<dbReference type="Proteomes" id="UP000037507">
    <property type="component" value="Unassembled WGS sequence"/>
</dbReference>
<reference evidence="3" key="1">
    <citation type="submission" date="2017-04" db="EMBL/GenBank/DDBJ databases">
        <title>Unexpected and diverse lifestyles within the genus Limnohabitans.</title>
        <authorList>
            <person name="Kasalicky V."/>
            <person name="Mehrshad M."/>
            <person name="Andrei S.-A."/>
            <person name="Salcher M."/>
            <person name="Kratochvilova H."/>
            <person name="Simek K."/>
            <person name="Ghai R."/>
        </authorList>
    </citation>
    <scope>NUCLEOTIDE SEQUENCE [LARGE SCALE GENOMIC DNA]</scope>
    <source>
        <strain evidence="3">II-D5</strain>
    </source>
</reference>
<dbReference type="Pfam" id="PF03401">
    <property type="entry name" value="TctC"/>
    <property type="match status" value="1"/>
</dbReference>
<comment type="caution">
    <text evidence="3">The sequence shown here is derived from an EMBL/GenBank/DDBJ whole genome shotgun (WGS) entry which is preliminary data.</text>
</comment>